<dbReference type="RefSeq" id="WP_069858948.1">
    <property type="nucleotide sequence ID" value="NZ_BDFE01000016.1"/>
</dbReference>
<dbReference type="CDD" id="cd01335">
    <property type="entry name" value="Radical_SAM"/>
    <property type="match status" value="1"/>
</dbReference>
<feature type="binding site" evidence="6">
    <location>
        <position position="89"/>
    </location>
    <ligand>
        <name>[4Fe-4S] cluster</name>
        <dbReference type="ChEBI" id="CHEBI:49883"/>
        <note>4Fe-4S-S-AdoMet</note>
    </ligand>
</feature>
<dbReference type="GO" id="GO:0003824">
    <property type="term" value="F:catalytic activity"/>
    <property type="evidence" value="ECO:0007669"/>
    <property type="project" value="InterPro"/>
</dbReference>
<evidence type="ECO:0000259" key="7">
    <source>
        <dbReference type="PROSITE" id="PS51918"/>
    </source>
</evidence>
<evidence type="ECO:0000313" key="9">
    <source>
        <dbReference type="Proteomes" id="UP000095200"/>
    </source>
</evidence>
<keyword evidence="9" id="KW-1185">Reference proteome</keyword>
<dbReference type="OrthoDB" id="9778883at2"/>
<evidence type="ECO:0000256" key="2">
    <source>
        <dbReference type="ARBA" id="ARBA00022691"/>
    </source>
</evidence>
<dbReference type="Proteomes" id="UP000095200">
    <property type="component" value="Unassembled WGS sequence"/>
</dbReference>
<feature type="domain" description="Radical SAM core" evidence="7">
    <location>
        <begin position="67"/>
        <end position="287"/>
    </location>
</feature>
<dbReference type="PIRSF" id="PIRSF004869">
    <property type="entry name" value="PflX_prd"/>
    <property type="match status" value="1"/>
</dbReference>
<organism evidence="8 9">
    <name type="scientific">Desulfoplanes formicivorans</name>
    <dbReference type="NCBI Taxonomy" id="1592317"/>
    <lineage>
        <taxon>Bacteria</taxon>
        <taxon>Pseudomonadati</taxon>
        <taxon>Thermodesulfobacteriota</taxon>
        <taxon>Desulfovibrionia</taxon>
        <taxon>Desulfovibrionales</taxon>
        <taxon>Desulfoplanaceae</taxon>
        <taxon>Desulfoplanes</taxon>
    </lineage>
</organism>
<dbReference type="InterPro" id="IPR027596">
    <property type="entry name" value="AmmeMemoSam_rS"/>
</dbReference>
<comment type="caution">
    <text evidence="8">The sequence shown here is derived from an EMBL/GenBank/DDBJ whole genome shotgun (WGS) entry which is preliminary data.</text>
</comment>
<feature type="binding site" evidence="6">
    <location>
        <position position="86"/>
    </location>
    <ligand>
        <name>[4Fe-4S] cluster</name>
        <dbReference type="ChEBI" id="CHEBI:49883"/>
        <note>4Fe-4S-S-AdoMet</note>
    </ligand>
</feature>
<dbReference type="InterPro" id="IPR016431">
    <property type="entry name" value="Pyrv-formate_lyase-activ_prd"/>
</dbReference>
<dbReference type="SMART" id="SM00729">
    <property type="entry name" value="Elp3"/>
    <property type="match status" value="1"/>
</dbReference>
<feature type="binding site" evidence="6">
    <location>
        <position position="82"/>
    </location>
    <ligand>
        <name>[4Fe-4S] cluster</name>
        <dbReference type="ChEBI" id="CHEBI:49883"/>
        <note>4Fe-4S-S-AdoMet</note>
    </ligand>
</feature>
<dbReference type="PROSITE" id="PS51918">
    <property type="entry name" value="RADICAL_SAM"/>
    <property type="match status" value="1"/>
</dbReference>
<dbReference type="InterPro" id="IPR013785">
    <property type="entry name" value="Aldolase_TIM"/>
</dbReference>
<keyword evidence="4 6" id="KW-0408">Iron</keyword>
<dbReference type="AlphaFoldDB" id="A0A194AFR4"/>
<keyword evidence="1" id="KW-0004">4Fe-4S</keyword>
<dbReference type="InterPro" id="IPR006638">
    <property type="entry name" value="Elp3/MiaA/NifB-like_rSAM"/>
</dbReference>
<dbReference type="PANTHER" id="PTHR30352">
    <property type="entry name" value="PYRUVATE FORMATE-LYASE-ACTIVATING ENZYME"/>
    <property type="match status" value="1"/>
</dbReference>
<evidence type="ECO:0000313" key="8">
    <source>
        <dbReference type="EMBL" id="GAU08922.1"/>
    </source>
</evidence>
<dbReference type="GO" id="GO:0046872">
    <property type="term" value="F:metal ion binding"/>
    <property type="evidence" value="ECO:0007669"/>
    <property type="project" value="UniProtKB-KW"/>
</dbReference>
<dbReference type="GO" id="GO:0051539">
    <property type="term" value="F:4 iron, 4 sulfur cluster binding"/>
    <property type="evidence" value="ECO:0007669"/>
    <property type="project" value="UniProtKB-KW"/>
</dbReference>
<comment type="cofactor">
    <cofactor evidence="6">
        <name>[4Fe-4S] cluster</name>
        <dbReference type="ChEBI" id="CHEBI:49883"/>
    </cofactor>
    <text evidence="6">Binds 1 [4Fe-4S] cluster. The cluster is coordinated with 3 cysteines and an exchangeable S-adenosyl-L-methionine.</text>
</comment>
<keyword evidence="3 6" id="KW-0479">Metal-binding</keyword>
<dbReference type="InterPro" id="IPR058240">
    <property type="entry name" value="rSAM_sf"/>
</dbReference>
<evidence type="ECO:0000256" key="6">
    <source>
        <dbReference type="PIRSR" id="PIRSR004869-50"/>
    </source>
</evidence>
<dbReference type="Gene3D" id="3.20.20.70">
    <property type="entry name" value="Aldolase class I"/>
    <property type="match status" value="1"/>
</dbReference>
<sequence>MQEAVLYEQYNADTIRCGLCAHRCVIRNRHRGLCGVRENRDGKLVSLVYGTIIAEHVDPVEKKPLFHYLPGSTTFSIGTVGCNFHCTHCQNADISQFPQEHGGSIVGQKRTPQEIVDQARAHGCASIAYTYNEPTVFMEFAHDTAKQAAQHGIGNIFVSNGYMTREAAEYIAPYLDAINIDIKGFSQSFYKDVCKASLEPVLDTVRTMHEAGVWVEVTTLIIPGHNDSDQELERIADFIVSVDPHIPWHVTRFHPTYLMTDVPPTPITTLRKARQIGLSRGLAHVYEGNIPGTGDENTYCPDCGALCVERYGFGIRTNELVHGRCPQCHARLHGIFV</sequence>
<evidence type="ECO:0000256" key="3">
    <source>
        <dbReference type="ARBA" id="ARBA00022723"/>
    </source>
</evidence>
<dbReference type="NCBIfam" id="TIGR04337">
    <property type="entry name" value="AmmeMemoSam_rS"/>
    <property type="match status" value="1"/>
</dbReference>
<keyword evidence="5 6" id="KW-0411">Iron-sulfur</keyword>
<keyword evidence="2 6" id="KW-0949">S-adenosyl-L-methionine</keyword>
<reference evidence="9" key="1">
    <citation type="submission" date="2016-06" db="EMBL/GenBank/DDBJ databases">
        <title>Draft genome sequence of Desulfoplanes formicivorans strain Pf12B.</title>
        <authorList>
            <person name="Watanabe M."/>
            <person name="Kojima H."/>
            <person name="Fukui M."/>
        </authorList>
    </citation>
    <scope>NUCLEOTIDE SEQUENCE [LARGE SCALE GENOMIC DNA]</scope>
    <source>
        <strain evidence="9">Pf12B</strain>
    </source>
</reference>
<dbReference type="EMBL" id="BDFE01000016">
    <property type="protein sequence ID" value="GAU08922.1"/>
    <property type="molecule type" value="Genomic_DNA"/>
</dbReference>
<dbReference type="InterPro" id="IPR007197">
    <property type="entry name" value="rSAM"/>
</dbReference>
<evidence type="ECO:0000256" key="5">
    <source>
        <dbReference type="ARBA" id="ARBA00023014"/>
    </source>
</evidence>
<evidence type="ECO:0000256" key="4">
    <source>
        <dbReference type="ARBA" id="ARBA00023004"/>
    </source>
</evidence>
<dbReference type="PANTHER" id="PTHR30352:SF5">
    <property type="entry name" value="PYRUVATE FORMATE-LYASE 1-ACTIVATING ENZYME"/>
    <property type="match status" value="1"/>
</dbReference>
<proteinExistence type="predicted"/>
<dbReference type="STRING" id="1592317.DPF_1641"/>
<name>A0A194AFR4_9BACT</name>
<dbReference type="InterPro" id="IPR034457">
    <property type="entry name" value="Organic_radical-activating"/>
</dbReference>
<dbReference type="SUPFAM" id="SSF102114">
    <property type="entry name" value="Radical SAM enzymes"/>
    <property type="match status" value="1"/>
</dbReference>
<protein>
    <recommendedName>
        <fullName evidence="7">Radical SAM core domain-containing protein</fullName>
    </recommendedName>
</protein>
<dbReference type="SFLD" id="SFLDG01101">
    <property type="entry name" value="Uncharacterised_Radical_SAM_Su"/>
    <property type="match status" value="1"/>
</dbReference>
<accession>A0A194AFR4</accession>
<dbReference type="Pfam" id="PF04055">
    <property type="entry name" value="Radical_SAM"/>
    <property type="match status" value="1"/>
</dbReference>
<gene>
    <name evidence="8" type="ORF">DPF_1641</name>
</gene>
<evidence type="ECO:0000256" key="1">
    <source>
        <dbReference type="ARBA" id="ARBA00022485"/>
    </source>
</evidence>
<dbReference type="SFLD" id="SFLDS00029">
    <property type="entry name" value="Radical_SAM"/>
    <property type="match status" value="1"/>
</dbReference>